<reference evidence="2" key="1">
    <citation type="submission" date="2012-08" db="EMBL/GenBank/DDBJ databases">
        <title>The Genome Sequence of Wuchereria bancrofti.</title>
        <authorList>
            <person name="Nutman T.B."/>
            <person name="Fink D.L."/>
            <person name="Russ C."/>
            <person name="Young S."/>
            <person name="Zeng Q."/>
            <person name="Koehrsen M."/>
            <person name="Alvarado L."/>
            <person name="Berlin A."/>
            <person name="Chapman S.B."/>
            <person name="Chen Z."/>
            <person name="Freedman E."/>
            <person name="Gellesch M."/>
            <person name="Goldberg J."/>
            <person name="Griggs A."/>
            <person name="Gujja S."/>
            <person name="Heilman E.R."/>
            <person name="Heiman D."/>
            <person name="Hepburn T."/>
            <person name="Howarth C."/>
            <person name="Jen D."/>
            <person name="Larson L."/>
            <person name="Lewis B."/>
            <person name="Mehta T."/>
            <person name="Park D."/>
            <person name="Pearson M."/>
            <person name="Roberts A."/>
            <person name="Saif S."/>
            <person name="Shea T."/>
            <person name="Shenoy N."/>
            <person name="Sisk P."/>
            <person name="Stolte C."/>
            <person name="Sykes S."/>
            <person name="Walk T."/>
            <person name="White J."/>
            <person name="Yandava C."/>
            <person name="Haas B."/>
            <person name="Henn M.R."/>
            <person name="Nusbaum C."/>
            <person name="Birren B."/>
        </authorList>
    </citation>
    <scope>NUCLEOTIDE SEQUENCE [LARGE SCALE GENOMIC DNA]</scope>
    <source>
        <strain evidence="2">NA</strain>
    </source>
</reference>
<evidence type="ECO:0000313" key="2">
    <source>
        <dbReference type="Proteomes" id="UP000004810"/>
    </source>
</evidence>
<dbReference type="Proteomes" id="UP000004810">
    <property type="component" value="Unassembled WGS sequence"/>
</dbReference>
<feature type="non-terminal residue" evidence="1">
    <location>
        <position position="1"/>
    </location>
</feature>
<organism evidence="1 2">
    <name type="scientific">Wuchereria bancrofti</name>
    <dbReference type="NCBI Taxonomy" id="6293"/>
    <lineage>
        <taxon>Eukaryota</taxon>
        <taxon>Metazoa</taxon>
        <taxon>Ecdysozoa</taxon>
        <taxon>Nematoda</taxon>
        <taxon>Chromadorea</taxon>
        <taxon>Rhabditida</taxon>
        <taxon>Spirurina</taxon>
        <taxon>Spiruromorpha</taxon>
        <taxon>Filarioidea</taxon>
        <taxon>Onchocercidae</taxon>
        <taxon>Wuchereria</taxon>
    </lineage>
</organism>
<feature type="non-terminal residue" evidence="1">
    <location>
        <position position="50"/>
    </location>
</feature>
<sequence length="50" mass="5783">ISEKEKKRRKNESQQDRDLMTMYATTVASTNDFITVTDSFTEYSDMTATP</sequence>
<proteinExistence type="predicted"/>
<evidence type="ECO:0000313" key="1">
    <source>
        <dbReference type="EMBL" id="EJW72290.1"/>
    </source>
</evidence>
<dbReference type="AlphaFoldDB" id="J9AE45"/>
<gene>
    <name evidence="1" type="ORF">WUBG_16800</name>
</gene>
<name>J9AE45_WUCBA</name>
<protein>
    <submittedName>
        <fullName evidence="1">Uncharacterized protein</fullName>
    </submittedName>
</protein>
<comment type="caution">
    <text evidence="1">The sequence shown here is derived from an EMBL/GenBank/DDBJ whole genome shotgun (WGS) entry which is preliminary data.</text>
</comment>
<dbReference type="EMBL" id="ADBV01016498">
    <property type="protein sequence ID" value="EJW72290.1"/>
    <property type="molecule type" value="Genomic_DNA"/>
</dbReference>
<accession>J9AE45</accession>